<evidence type="ECO:0000313" key="2">
    <source>
        <dbReference type="EMBL" id="MEC5384274.1"/>
    </source>
</evidence>
<organism evidence="2 3">
    <name type="scientific">Uliginosibacterium silvisoli</name>
    <dbReference type="NCBI Taxonomy" id="3114758"/>
    <lineage>
        <taxon>Bacteria</taxon>
        <taxon>Pseudomonadati</taxon>
        <taxon>Pseudomonadota</taxon>
        <taxon>Betaproteobacteria</taxon>
        <taxon>Rhodocyclales</taxon>
        <taxon>Zoogloeaceae</taxon>
        <taxon>Uliginosibacterium</taxon>
    </lineage>
</organism>
<comment type="caution">
    <text evidence="2">The sequence shown here is derived from an EMBL/GenBank/DDBJ whole genome shotgun (WGS) entry which is preliminary data.</text>
</comment>
<evidence type="ECO:0000313" key="3">
    <source>
        <dbReference type="Proteomes" id="UP001331561"/>
    </source>
</evidence>
<gene>
    <name evidence="2" type="ORF">VVD49_00995</name>
</gene>
<evidence type="ECO:0000256" key="1">
    <source>
        <dbReference type="SAM" id="SignalP"/>
    </source>
</evidence>
<protein>
    <recommendedName>
        <fullName evidence="4">Lipoprotein</fullName>
    </recommendedName>
</protein>
<feature type="signal peptide" evidence="1">
    <location>
        <begin position="1"/>
        <end position="16"/>
    </location>
</feature>
<evidence type="ECO:0008006" key="4">
    <source>
        <dbReference type="Google" id="ProtNLM"/>
    </source>
</evidence>
<feature type="chain" id="PRO_5046708827" description="Lipoprotein" evidence="1">
    <location>
        <begin position="17"/>
        <end position="203"/>
    </location>
</feature>
<keyword evidence="1" id="KW-0732">Signal</keyword>
<dbReference type="PROSITE" id="PS51257">
    <property type="entry name" value="PROKAR_LIPOPROTEIN"/>
    <property type="match status" value="1"/>
</dbReference>
<dbReference type="EMBL" id="JAYXHS010000001">
    <property type="protein sequence ID" value="MEC5384274.1"/>
    <property type="molecule type" value="Genomic_DNA"/>
</dbReference>
<accession>A0ABU6JY16</accession>
<sequence length="203" mass="21539">MKYLVLLCLGVLAGCAARPSVTVPATLPNYIAPTEGAVASLQIRSNQVAGVGVFSSFEDQRACKGIRMIANTKTTQNQLKASTTLRADEPASLWFAYVGPGNRLCNVAMTFKPVKGRNYLALANATDVACAIALQDISDPSNPKQEPTRFARTVVLTGRESAHCAAVDVDAELTKVRRPNLSGLRMDDLKALLPAAPPAEAAK</sequence>
<reference evidence="2 3" key="1">
    <citation type="submission" date="2024-01" db="EMBL/GenBank/DDBJ databases">
        <title>Uliginosibacterium soil sp. nov.</title>
        <authorList>
            <person name="Lv Y."/>
        </authorList>
    </citation>
    <scope>NUCLEOTIDE SEQUENCE [LARGE SCALE GENOMIC DNA]</scope>
    <source>
        <strain evidence="2 3">H3</strain>
    </source>
</reference>
<name>A0ABU6JY16_9RHOO</name>
<dbReference type="RefSeq" id="WP_327597254.1">
    <property type="nucleotide sequence ID" value="NZ_JAYXHS010000001.1"/>
</dbReference>
<keyword evidence="3" id="KW-1185">Reference proteome</keyword>
<proteinExistence type="predicted"/>
<dbReference type="Proteomes" id="UP001331561">
    <property type="component" value="Unassembled WGS sequence"/>
</dbReference>